<protein>
    <recommendedName>
        <fullName evidence="4">Periplasmic protein</fullName>
    </recommendedName>
</protein>
<feature type="signal peptide" evidence="1">
    <location>
        <begin position="1"/>
        <end position="19"/>
    </location>
</feature>
<accession>A0A3S4NGW7</accession>
<sequence>MKRVLLGMMVLCTASIVAAAPISLLSDSFNTLPQAYFFSDIWDTISKFLDALRNACVHTDTCR</sequence>
<keyword evidence="1" id="KW-0732">Signal</keyword>
<feature type="chain" id="PRO_5018525897" description="Periplasmic protein" evidence="1">
    <location>
        <begin position="20"/>
        <end position="63"/>
    </location>
</feature>
<evidence type="ECO:0000313" key="3">
    <source>
        <dbReference type="Proteomes" id="UP000279284"/>
    </source>
</evidence>
<dbReference type="KEGG" id="nci:NCTC10296_00576"/>
<reference evidence="2 3" key="1">
    <citation type="submission" date="2018-12" db="EMBL/GenBank/DDBJ databases">
        <authorList>
            <consortium name="Pathogen Informatics"/>
        </authorList>
    </citation>
    <scope>NUCLEOTIDE SEQUENCE [LARGE SCALE GENOMIC DNA]</scope>
    <source>
        <strain evidence="2 3">NCTC10296</strain>
    </source>
</reference>
<dbReference type="RefSeq" id="WP_126326526.1">
    <property type="nucleotide sequence ID" value="NZ_CAUJPY010000048.1"/>
</dbReference>
<evidence type="ECO:0000256" key="1">
    <source>
        <dbReference type="SAM" id="SignalP"/>
    </source>
</evidence>
<dbReference type="Proteomes" id="UP000279284">
    <property type="component" value="Chromosome"/>
</dbReference>
<evidence type="ECO:0000313" key="2">
    <source>
        <dbReference type="EMBL" id="VEE99891.1"/>
    </source>
</evidence>
<dbReference type="EMBL" id="LR134313">
    <property type="protein sequence ID" value="VEE99891.1"/>
    <property type="molecule type" value="Genomic_DNA"/>
</dbReference>
<proteinExistence type="predicted"/>
<organism evidence="2 3">
    <name type="scientific">Neisseria canis</name>
    <dbReference type="NCBI Taxonomy" id="493"/>
    <lineage>
        <taxon>Bacteria</taxon>
        <taxon>Pseudomonadati</taxon>
        <taxon>Pseudomonadota</taxon>
        <taxon>Betaproteobacteria</taxon>
        <taxon>Neisseriales</taxon>
        <taxon>Neisseriaceae</taxon>
        <taxon>Neisseria</taxon>
    </lineage>
</organism>
<dbReference type="AlphaFoldDB" id="A0A3S4NGW7"/>
<gene>
    <name evidence="2" type="ORF">NCTC10296_00576</name>
</gene>
<evidence type="ECO:0008006" key="4">
    <source>
        <dbReference type="Google" id="ProtNLM"/>
    </source>
</evidence>
<keyword evidence="3" id="KW-1185">Reference proteome</keyword>
<name>A0A3S4NGW7_9NEIS</name>